<evidence type="ECO:0000256" key="3">
    <source>
        <dbReference type="ARBA" id="ARBA00022801"/>
    </source>
</evidence>
<dbReference type="PANTHER" id="PTHR42708">
    <property type="entry name" value="ATP/GTP-BINDING PROTEIN-RELATED"/>
    <property type="match status" value="1"/>
</dbReference>
<dbReference type="InterPro" id="IPR052705">
    <property type="entry name" value="Gliding_Motility_GTPase"/>
</dbReference>
<sequence>MDNKKIIFVGPVGAGKTSAIQAVSEIDCVNTEAKISVDEVKSHKSTTTVAIDYGRVTTDANEKAHLYGAPGQSRFDFMWDMLSEEIAHDASGVVLMLDNARECPQEDLKYYLNAFSRLIKDRQLVVGVTRSDVQANPSLDDYQQWLADLDIEASVTFVDARDRSAVFALVEPLLGPLTRAASAVGVSVGASGAQGVATV</sequence>
<comment type="caution">
    <text evidence="5">The sequence shown here is derived from an EMBL/GenBank/DDBJ whole genome shotgun (WGS) entry which is preliminary data.</text>
</comment>
<dbReference type="EMBL" id="JADEYS010000002">
    <property type="protein sequence ID" value="MBE9396265.1"/>
    <property type="molecule type" value="Genomic_DNA"/>
</dbReference>
<gene>
    <name evidence="5" type="ORF">IOQ59_03195</name>
</gene>
<comment type="similarity">
    <text evidence="1">Belongs to the GPN-loop GTPase family.</text>
</comment>
<dbReference type="Gene3D" id="3.40.50.300">
    <property type="entry name" value="P-loop containing nucleotide triphosphate hydrolases"/>
    <property type="match status" value="1"/>
</dbReference>
<dbReference type="AlphaFoldDB" id="A0A8J7F705"/>
<name>A0A8J7F705_9GAMM</name>
<dbReference type="InterPro" id="IPR004130">
    <property type="entry name" value="Gpn"/>
</dbReference>
<evidence type="ECO:0000256" key="4">
    <source>
        <dbReference type="ARBA" id="ARBA00023134"/>
    </source>
</evidence>
<evidence type="ECO:0000256" key="2">
    <source>
        <dbReference type="ARBA" id="ARBA00022741"/>
    </source>
</evidence>
<evidence type="ECO:0000313" key="6">
    <source>
        <dbReference type="Proteomes" id="UP000640333"/>
    </source>
</evidence>
<dbReference type="SUPFAM" id="SSF52540">
    <property type="entry name" value="P-loop containing nucleoside triphosphate hydrolases"/>
    <property type="match status" value="1"/>
</dbReference>
<reference evidence="5" key="1">
    <citation type="submission" date="2020-10" db="EMBL/GenBank/DDBJ databases">
        <title>Bacterium isolated from coastal waters sediment.</title>
        <authorList>
            <person name="Chen R.-J."/>
            <person name="Lu D.-C."/>
            <person name="Zhu K.-L."/>
            <person name="Du Z.-J."/>
        </authorList>
    </citation>
    <scope>NUCLEOTIDE SEQUENCE</scope>
    <source>
        <strain evidence="5">N1Y112</strain>
    </source>
</reference>
<dbReference type="GO" id="GO:0016787">
    <property type="term" value="F:hydrolase activity"/>
    <property type="evidence" value="ECO:0007669"/>
    <property type="project" value="UniProtKB-KW"/>
</dbReference>
<proteinExistence type="inferred from homology"/>
<accession>A0A8J7F705</accession>
<dbReference type="Pfam" id="PF03029">
    <property type="entry name" value="ATP_bind_1"/>
    <property type="match status" value="1"/>
</dbReference>
<evidence type="ECO:0000313" key="5">
    <source>
        <dbReference type="EMBL" id="MBE9396265.1"/>
    </source>
</evidence>
<dbReference type="CDD" id="cd00882">
    <property type="entry name" value="Ras_like_GTPase"/>
    <property type="match status" value="1"/>
</dbReference>
<organism evidence="5 6">
    <name type="scientific">Pontibacterium sinense</name>
    <dbReference type="NCBI Taxonomy" id="2781979"/>
    <lineage>
        <taxon>Bacteria</taxon>
        <taxon>Pseudomonadati</taxon>
        <taxon>Pseudomonadota</taxon>
        <taxon>Gammaproteobacteria</taxon>
        <taxon>Oceanospirillales</taxon>
        <taxon>Oceanospirillaceae</taxon>
        <taxon>Pontibacterium</taxon>
    </lineage>
</organism>
<dbReference type="PANTHER" id="PTHR42708:SF1">
    <property type="entry name" value="GLIDING MOTILITY PROTEIN MGLA"/>
    <property type="match status" value="1"/>
</dbReference>
<dbReference type="Proteomes" id="UP000640333">
    <property type="component" value="Unassembled WGS sequence"/>
</dbReference>
<keyword evidence="3" id="KW-0378">Hydrolase</keyword>
<keyword evidence="2" id="KW-0547">Nucleotide-binding</keyword>
<keyword evidence="4" id="KW-0342">GTP-binding</keyword>
<dbReference type="InterPro" id="IPR027417">
    <property type="entry name" value="P-loop_NTPase"/>
</dbReference>
<dbReference type="RefSeq" id="WP_193951811.1">
    <property type="nucleotide sequence ID" value="NZ_JADEYS010000002.1"/>
</dbReference>
<keyword evidence="6" id="KW-1185">Reference proteome</keyword>
<evidence type="ECO:0000256" key="1">
    <source>
        <dbReference type="ARBA" id="ARBA00005290"/>
    </source>
</evidence>
<dbReference type="GO" id="GO:0005525">
    <property type="term" value="F:GTP binding"/>
    <property type="evidence" value="ECO:0007669"/>
    <property type="project" value="UniProtKB-KW"/>
</dbReference>
<protein>
    <submittedName>
        <fullName evidence="5">ATP/GTP-binding protein</fullName>
    </submittedName>
</protein>